<feature type="compositionally biased region" description="Low complexity" evidence="1">
    <location>
        <begin position="205"/>
        <end position="215"/>
    </location>
</feature>
<dbReference type="EMBL" id="ML122262">
    <property type="protein sequence ID" value="RPD61317.1"/>
    <property type="molecule type" value="Genomic_DNA"/>
</dbReference>
<protein>
    <submittedName>
        <fullName evidence="2">Uncharacterized protein</fullName>
    </submittedName>
</protein>
<keyword evidence="3" id="KW-1185">Reference proteome</keyword>
<accession>A0A5C2SDK6</accession>
<feature type="region of interest" description="Disordered" evidence="1">
    <location>
        <begin position="240"/>
        <end position="331"/>
    </location>
</feature>
<evidence type="ECO:0000313" key="2">
    <source>
        <dbReference type="EMBL" id="RPD61317.1"/>
    </source>
</evidence>
<reference evidence="2" key="1">
    <citation type="journal article" date="2018" name="Genome Biol. Evol.">
        <title>Genomics and development of Lentinus tigrinus, a white-rot wood-decaying mushroom with dimorphic fruiting bodies.</title>
        <authorList>
            <person name="Wu B."/>
            <person name="Xu Z."/>
            <person name="Knudson A."/>
            <person name="Carlson A."/>
            <person name="Chen N."/>
            <person name="Kovaka S."/>
            <person name="LaButti K."/>
            <person name="Lipzen A."/>
            <person name="Pennachio C."/>
            <person name="Riley R."/>
            <person name="Schakwitz W."/>
            <person name="Umezawa K."/>
            <person name="Ohm R.A."/>
            <person name="Grigoriev I.V."/>
            <person name="Nagy L.G."/>
            <person name="Gibbons J."/>
            <person name="Hibbett D."/>
        </authorList>
    </citation>
    <scope>NUCLEOTIDE SEQUENCE [LARGE SCALE GENOMIC DNA]</scope>
    <source>
        <strain evidence="2">ALCF2SS1-6</strain>
    </source>
</reference>
<organism evidence="2 3">
    <name type="scientific">Lentinus tigrinus ALCF2SS1-6</name>
    <dbReference type="NCBI Taxonomy" id="1328759"/>
    <lineage>
        <taxon>Eukaryota</taxon>
        <taxon>Fungi</taxon>
        <taxon>Dikarya</taxon>
        <taxon>Basidiomycota</taxon>
        <taxon>Agaricomycotina</taxon>
        <taxon>Agaricomycetes</taxon>
        <taxon>Polyporales</taxon>
        <taxon>Polyporaceae</taxon>
        <taxon>Lentinus</taxon>
    </lineage>
</organism>
<feature type="region of interest" description="Disordered" evidence="1">
    <location>
        <begin position="346"/>
        <end position="397"/>
    </location>
</feature>
<gene>
    <name evidence="2" type="ORF">L227DRAFT_65239</name>
</gene>
<name>A0A5C2SDK6_9APHY</name>
<feature type="region of interest" description="Disordered" evidence="1">
    <location>
        <begin position="8"/>
        <end position="46"/>
    </location>
</feature>
<dbReference type="Proteomes" id="UP000313359">
    <property type="component" value="Unassembled WGS sequence"/>
</dbReference>
<proteinExistence type="predicted"/>
<sequence>MAKIEALLEEASAKVAEGDEQAAPAPAPDPAPVIPNSYVEQHRDSTPYKHISSLALGTTPPSPLYAGEHLKYIDPRPLQDASHHSSLPPVVECPSSPSQPRTAYGFDIQCPSPEPIQEQWDDRTCNGAYDLWIREASSPGFRGSHLRHASSGIPPTAPVPSRAYTLPNLPLGNHPGFASYLQSSSVVSSGQAAAGASPARNPYQSTSTSLTTTNSHHFPPFQHNTTFSDTHVAVRDAVSMPHHSRWANRSRAELGRSAPSGAPPHAPSAPPHSFPPPIHHASEGSTYRSPPARYGVAPPGPPHYAPSSAHTSSYDHGWEERRPKIPGPSCSADSGVAFEMFPSSFASSAAPPSHSTPHASYLANGGVPASREPAGRPYVDPDEIPQTPYSQGNKKSRPDDFLGYIQYGSTCRLDKLVEGNVTCVPDPHHVPWPLGPDALSPKPSFRMKFGAHKYDRQVTVSTTKGQDLNPPTKGRLAILAAREMRKFLERCEQDRKPFGYRLDELYLLRIDWAAKATLQPRFGVRKN</sequence>
<evidence type="ECO:0000313" key="3">
    <source>
        <dbReference type="Proteomes" id="UP000313359"/>
    </source>
</evidence>
<evidence type="ECO:0000256" key="1">
    <source>
        <dbReference type="SAM" id="MobiDB-lite"/>
    </source>
</evidence>
<dbReference type="AlphaFoldDB" id="A0A5C2SDK6"/>
<feature type="region of interest" description="Disordered" evidence="1">
    <location>
        <begin position="78"/>
        <end position="98"/>
    </location>
</feature>
<feature type="region of interest" description="Disordered" evidence="1">
    <location>
        <begin position="192"/>
        <end position="224"/>
    </location>
</feature>
<feature type="compositionally biased region" description="Pro residues" evidence="1">
    <location>
        <begin position="261"/>
        <end position="278"/>
    </location>
</feature>
<feature type="compositionally biased region" description="Low complexity" evidence="1">
    <location>
        <begin position="346"/>
        <end position="360"/>
    </location>
</feature>
<dbReference type="OrthoDB" id="2758766at2759"/>